<evidence type="ECO:0000259" key="1">
    <source>
        <dbReference type="Pfam" id="PF24864"/>
    </source>
</evidence>
<sequence>MHVPLMKSLDRRRPAIVSGKPKVQTGLLVLPVEIRRLVFDHLIGGPGVCIDEDGRCAIGKEVSTDYRTAGAGRLVTCDHGHGPTDSPIDVLYLMLVCQQLYNEVTDVLYMTSKFIFHDAIAFLRFSTRLRPHVLQKIRSITFEAGRGGSSFFERPLRFWTDIEKGHEEAFCLPSAAAEYYNEPYYPSLIARCLREPQYHHDVKNPQVPSTWGAVCQDLEKMIGLRVLNVIVALESMSECKKHASFDHERSLNVDHGQAEPFILQPLIAVKQAVGSQLQLSLMMDWAILGSFSELEQVAAGLGIVVNRTTLPRWKNK</sequence>
<keyword evidence="3" id="KW-1185">Reference proteome</keyword>
<dbReference type="Proteomes" id="UP001280581">
    <property type="component" value="Unassembled WGS sequence"/>
</dbReference>
<accession>A0AAN6M757</accession>
<gene>
    <name evidence="2" type="ORF">GRF29_8g435680</name>
</gene>
<dbReference type="AlphaFoldDB" id="A0AAN6M757"/>
<comment type="caution">
    <text evidence="2">The sequence shown here is derived from an EMBL/GenBank/DDBJ whole genome shotgun (WGS) entry which is preliminary data.</text>
</comment>
<dbReference type="Pfam" id="PF24864">
    <property type="entry name" value="DUF7730"/>
    <property type="match status" value="1"/>
</dbReference>
<evidence type="ECO:0000313" key="2">
    <source>
        <dbReference type="EMBL" id="KAK3215582.1"/>
    </source>
</evidence>
<proteinExistence type="predicted"/>
<dbReference type="EMBL" id="WVTA01000002">
    <property type="protein sequence ID" value="KAK3215582.1"/>
    <property type="molecule type" value="Genomic_DNA"/>
</dbReference>
<dbReference type="PANTHER" id="PTHR38790">
    <property type="entry name" value="2EXR DOMAIN-CONTAINING PROTEIN-RELATED"/>
    <property type="match status" value="1"/>
</dbReference>
<organism evidence="2 3">
    <name type="scientific">Pseudopithomyces chartarum</name>
    <dbReference type="NCBI Taxonomy" id="1892770"/>
    <lineage>
        <taxon>Eukaryota</taxon>
        <taxon>Fungi</taxon>
        <taxon>Dikarya</taxon>
        <taxon>Ascomycota</taxon>
        <taxon>Pezizomycotina</taxon>
        <taxon>Dothideomycetes</taxon>
        <taxon>Pleosporomycetidae</taxon>
        <taxon>Pleosporales</taxon>
        <taxon>Massarineae</taxon>
        <taxon>Didymosphaeriaceae</taxon>
        <taxon>Pseudopithomyces</taxon>
    </lineage>
</organism>
<name>A0AAN6M757_9PLEO</name>
<feature type="domain" description="DUF7730" evidence="1">
    <location>
        <begin position="24"/>
        <end position="143"/>
    </location>
</feature>
<evidence type="ECO:0000313" key="3">
    <source>
        <dbReference type="Proteomes" id="UP001280581"/>
    </source>
</evidence>
<reference evidence="2 3" key="1">
    <citation type="submission" date="2021-02" db="EMBL/GenBank/DDBJ databases">
        <title>Genome assembly of Pseudopithomyces chartarum.</title>
        <authorList>
            <person name="Jauregui R."/>
            <person name="Singh J."/>
            <person name="Voisey C."/>
        </authorList>
    </citation>
    <scope>NUCLEOTIDE SEQUENCE [LARGE SCALE GENOMIC DNA]</scope>
    <source>
        <strain evidence="2 3">AGR01</strain>
    </source>
</reference>
<dbReference type="InterPro" id="IPR056632">
    <property type="entry name" value="DUF7730"/>
</dbReference>
<protein>
    <recommendedName>
        <fullName evidence="1">DUF7730 domain-containing protein</fullName>
    </recommendedName>
</protein>